<reference evidence="5 6" key="1">
    <citation type="submission" date="2021-02" db="EMBL/GenBank/DDBJ databases">
        <title>Actinophytocola xerophila sp. nov., isolated from soil of cotton cropping field.</title>
        <authorList>
            <person name="Huang R."/>
            <person name="Chen X."/>
            <person name="Ge X."/>
            <person name="Liu W."/>
        </authorList>
    </citation>
    <scope>NUCLEOTIDE SEQUENCE [LARGE SCALE GENOMIC DNA]</scope>
    <source>
        <strain evidence="5 6">S1-96</strain>
    </source>
</reference>
<keyword evidence="3" id="KW-0804">Transcription</keyword>
<dbReference type="GO" id="GO:0003677">
    <property type="term" value="F:DNA binding"/>
    <property type="evidence" value="ECO:0007669"/>
    <property type="project" value="UniProtKB-KW"/>
</dbReference>
<accession>A0ABT2JDE5</accession>
<comment type="caution">
    <text evidence="5">The sequence shown here is derived from an EMBL/GenBank/DDBJ whole genome shotgun (WGS) entry which is preliminary data.</text>
</comment>
<organism evidence="5 6">
    <name type="scientific">Actinophytocola gossypii</name>
    <dbReference type="NCBI Taxonomy" id="2812003"/>
    <lineage>
        <taxon>Bacteria</taxon>
        <taxon>Bacillati</taxon>
        <taxon>Actinomycetota</taxon>
        <taxon>Actinomycetes</taxon>
        <taxon>Pseudonocardiales</taxon>
        <taxon>Pseudonocardiaceae</taxon>
    </lineage>
</organism>
<dbReference type="Proteomes" id="UP001156441">
    <property type="component" value="Unassembled WGS sequence"/>
</dbReference>
<dbReference type="EMBL" id="JAFFZE010000015">
    <property type="protein sequence ID" value="MCT2585460.1"/>
    <property type="molecule type" value="Genomic_DNA"/>
</dbReference>
<proteinExistence type="predicted"/>
<dbReference type="SUPFAM" id="SSF46894">
    <property type="entry name" value="C-terminal effector domain of the bipartite response regulators"/>
    <property type="match status" value="1"/>
</dbReference>
<sequence>MGTSVGTAVCLRGAAVPGLAEAGFVSIAEPVDGAVLVAAGATVTEALAACRPGERPLLVLADTLDSAGALRALRAGALAVLESASEPARLAAAVHAARHGEGRLPYEVLVGLLHGGAEPPARTRSPLTARQTAVLTLMAEGHDNAAIARTLSCSAHTVKNVIYDLMARLQVRNRSHAVASAVRAGLI</sequence>
<evidence type="ECO:0000256" key="3">
    <source>
        <dbReference type="ARBA" id="ARBA00023163"/>
    </source>
</evidence>
<evidence type="ECO:0000259" key="4">
    <source>
        <dbReference type="PROSITE" id="PS50043"/>
    </source>
</evidence>
<keyword evidence="6" id="KW-1185">Reference proteome</keyword>
<dbReference type="PRINTS" id="PR00038">
    <property type="entry name" value="HTHLUXR"/>
</dbReference>
<evidence type="ECO:0000313" key="5">
    <source>
        <dbReference type="EMBL" id="MCT2585460.1"/>
    </source>
</evidence>
<dbReference type="Pfam" id="PF00196">
    <property type="entry name" value="GerE"/>
    <property type="match status" value="1"/>
</dbReference>
<keyword evidence="2 5" id="KW-0238">DNA-binding</keyword>
<dbReference type="PANTHER" id="PTHR44688">
    <property type="entry name" value="DNA-BINDING TRANSCRIPTIONAL ACTIVATOR DEVR_DOSR"/>
    <property type="match status" value="1"/>
</dbReference>
<dbReference type="Gene3D" id="3.40.50.2300">
    <property type="match status" value="1"/>
</dbReference>
<dbReference type="SMART" id="SM00421">
    <property type="entry name" value="HTH_LUXR"/>
    <property type="match status" value="1"/>
</dbReference>
<keyword evidence="1" id="KW-0805">Transcription regulation</keyword>
<dbReference type="InterPro" id="IPR000792">
    <property type="entry name" value="Tscrpt_reg_LuxR_C"/>
</dbReference>
<dbReference type="PANTHER" id="PTHR44688:SF16">
    <property type="entry name" value="DNA-BINDING TRANSCRIPTIONAL ACTIVATOR DEVR_DOSR"/>
    <property type="match status" value="1"/>
</dbReference>
<dbReference type="CDD" id="cd06170">
    <property type="entry name" value="LuxR_C_like"/>
    <property type="match status" value="1"/>
</dbReference>
<gene>
    <name evidence="5" type="ORF">JT362_20265</name>
</gene>
<dbReference type="RefSeq" id="WP_260193039.1">
    <property type="nucleotide sequence ID" value="NZ_JAFFZE010000015.1"/>
</dbReference>
<evidence type="ECO:0000256" key="1">
    <source>
        <dbReference type="ARBA" id="ARBA00023015"/>
    </source>
</evidence>
<evidence type="ECO:0000256" key="2">
    <source>
        <dbReference type="ARBA" id="ARBA00023125"/>
    </source>
</evidence>
<feature type="domain" description="HTH luxR-type" evidence="4">
    <location>
        <begin position="120"/>
        <end position="185"/>
    </location>
</feature>
<dbReference type="PROSITE" id="PS50043">
    <property type="entry name" value="HTH_LUXR_2"/>
    <property type="match status" value="1"/>
</dbReference>
<name>A0ABT2JDE5_9PSEU</name>
<evidence type="ECO:0000313" key="6">
    <source>
        <dbReference type="Proteomes" id="UP001156441"/>
    </source>
</evidence>
<dbReference type="InterPro" id="IPR016032">
    <property type="entry name" value="Sig_transdc_resp-reg_C-effctor"/>
</dbReference>
<protein>
    <submittedName>
        <fullName evidence="5">DNA-binding response regulator</fullName>
    </submittedName>
</protein>